<dbReference type="GO" id="GO:0004103">
    <property type="term" value="F:choline kinase activity"/>
    <property type="evidence" value="ECO:0007669"/>
    <property type="project" value="TreeGrafter"/>
</dbReference>
<keyword evidence="1" id="KW-0594">Phospholipid biosynthesis</keyword>
<evidence type="ECO:0000256" key="3">
    <source>
        <dbReference type="ARBA" id="ARBA00038211"/>
    </source>
</evidence>
<dbReference type="PANTHER" id="PTHR22603">
    <property type="entry name" value="CHOLINE/ETHANOALAMINE KINASE"/>
    <property type="match status" value="1"/>
</dbReference>
<keyword evidence="1" id="KW-0443">Lipid metabolism</keyword>
<dbReference type="EMBL" id="JARGDH010000002">
    <property type="protein sequence ID" value="KAL0274671.1"/>
    <property type="molecule type" value="Genomic_DNA"/>
</dbReference>
<dbReference type="PANTHER" id="PTHR22603:SF93">
    <property type="entry name" value="RE24176P"/>
    <property type="match status" value="1"/>
</dbReference>
<dbReference type="GO" id="GO:0005737">
    <property type="term" value="C:cytoplasm"/>
    <property type="evidence" value="ECO:0007669"/>
    <property type="project" value="TreeGrafter"/>
</dbReference>
<proteinExistence type="inferred from homology"/>
<gene>
    <name evidence="4" type="ORF">PYX00_002744</name>
</gene>
<accession>A0AAW2HYN4</accession>
<comment type="caution">
    <text evidence="4">The sequence shown here is derived from an EMBL/GenBank/DDBJ whole genome shotgun (WGS) entry which is preliminary data.</text>
</comment>
<dbReference type="Gene3D" id="3.30.200.20">
    <property type="entry name" value="Phosphorylase Kinase, domain 1"/>
    <property type="match status" value="1"/>
</dbReference>
<dbReference type="SUPFAM" id="SSF56112">
    <property type="entry name" value="Protein kinase-like (PK-like)"/>
    <property type="match status" value="1"/>
</dbReference>
<sequence>MFSSSRRKLSNLLKHVKHESPEFQEVILSLLKDYLNGQWQNATSKNIHIEKLRGGMSNYVFQITLPQVIQKEVKDEPKTVIVRLYQSVDENSTYQHMSDTLAYICLSERKFGPKLFGIFPGGRIEEYIDAKPLKASQIRQPNFSCAIAEKIAIIHSMTLPLSKKRDLLFDFMNNWLVGFNKNSQDWKIETVEDKDCFNKFKSTDLMSEVSWLRTFLGNNNAPLLFCHNDLQQGNILVCSNTINEKKPKLVVIDYEYSFYNYRAFDFANHFYEYTMNYESNSYPYFVIDEKLYPSPEIQVCFFRQYLRVFNELQRLKGNNDSYIHSCLDNDDSVNDVSEEEHKLLIETSNFRLASNLFWAIWAAFRSRSSTNFKYWEYCIARLDAYYRVKEEITKGLKL</sequence>
<protein>
    <submittedName>
        <fullName evidence="4">Uncharacterized protein</fullName>
    </submittedName>
</protein>
<organism evidence="4">
    <name type="scientific">Menopon gallinae</name>
    <name type="common">poultry shaft louse</name>
    <dbReference type="NCBI Taxonomy" id="328185"/>
    <lineage>
        <taxon>Eukaryota</taxon>
        <taxon>Metazoa</taxon>
        <taxon>Ecdysozoa</taxon>
        <taxon>Arthropoda</taxon>
        <taxon>Hexapoda</taxon>
        <taxon>Insecta</taxon>
        <taxon>Pterygota</taxon>
        <taxon>Neoptera</taxon>
        <taxon>Paraneoptera</taxon>
        <taxon>Psocodea</taxon>
        <taxon>Troctomorpha</taxon>
        <taxon>Phthiraptera</taxon>
        <taxon>Amblycera</taxon>
        <taxon>Menoponidae</taxon>
        <taxon>Menopon</taxon>
    </lineage>
</organism>
<comment type="similarity">
    <text evidence="3">Belongs to the choline/ethanolamine kinase family.</text>
</comment>
<dbReference type="GO" id="GO:0004305">
    <property type="term" value="F:ethanolamine kinase activity"/>
    <property type="evidence" value="ECO:0007669"/>
    <property type="project" value="TreeGrafter"/>
</dbReference>
<dbReference type="AlphaFoldDB" id="A0AAW2HYN4"/>
<dbReference type="Pfam" id="PF01633">
    <property type="entry name" value="Choline_kinase"/>
    <property type="match status" value="1"/>
</dbReference>
<dbReference type="GO" id="GO:0006646">
    <property type="term" value="P:phosphatidylethanolamine biosynthetic process"/>
    <property type="evidence" value="ECO:0007669"/>
    <property type="project" value="TreeGrafter"/>
</dbReference>
<keyword evidence="2" id="KW-1208">Phospholipid metabolism</keyword>
<reference evidence="4" key="1">
    <citation type="journal article" date="2024" name="Gigascience">
        <title>Chromosome-level genome of the poultry shaft louse Menopon gallinae provides insight into the host-switching and adaptive evolution of parasitic lice.</title>
        <authorList>
            <person name="Xu Y."/>
            <person name="Ma L."/>
            <person name="Liu S."/>
            <person name="Liang Y."/>
            <person name="Liu Q."/>
            <person name="He Z."/>
            <person name="Tian L."/>
            <person name="Duan Y."/>
            <person name="Cai W."/>
            <person name="Li H."/>
            <person name="Song F."/>
        </authorList>
    </citation>
    <scope>NUCLEOTIDE SEQUENCE</scope>
    <source>
        <strain evidence="4">Cailab_2023a</strain>
    </source>
</reference>
<keyword evidence="1" id="KW-0444">Lipid biosynthesis</keyword>
<evidence type="ECO:0000313" key="4">
    <source>
        <dbReference type="EMBL" id="KAL0274671.1"/>
    </source>
</evidence>
<evidence type="ECO:0000256" key="1">
    <source>
        <dbReference type="ARBA" id="ARBA00023209"/>
    </source>
</evidence>
<evidence type="ECO:0000256" key="2">
    <source>
        <dbReference type="ARBA" id="ARBA00023264"/>
    </source>
</evidence>
<dbReference type="InterPro" id="IPR011009">
    <property type="entry name" value="Kinase-like_dom_sf"/>
</dbReference>
<dbReference type="Gene3D" id="3.90.1200.10">
    <property type="match status" value="1"/>
</dbReference>
<name>A0AAW2HYN4_9NEOP</name>